<dbReference type="InterPro" id="IPR033403">
    <property type="entry name" value="DUF5110"/>
</dbReference>
<dbReference type="InterPro" id="IPR030458">
    <property type="entry name" value="Glyco_hydro_31_AS"/>
</dbReference>
<dbReference type="EMBL" id="JAKZHW010000001">
    <property type="protein sequence ID" value="MCH8616118.1"/>
    <property type="molecule type" value="Genomic_DNA"/>
</dbReference>
<feature type="domain" description="Glycoside hydrolase family 31 N-terminal" evidence="7">
    <location>
        <begin position="47"/>
        <end position="211"/>
    </location>
</feature>
<dbReference type="Pfam" id="PF13802">
    <property type="entry name" value="Gal_mutarotas_2"/>
    <property type="match status" value="1"/>
</dbReference>
<dbReference type="InterPro" id="IPR000322">
    <property type="entry name" value="Glyco_hydro_31_TIM"/>
</dbReference>
<dbReference type="Gene3D" id="2.60.40.1180">
    <property type="entry name" value="Golgi alpha-mannosidase II"/>
    <property type="match status" value="2"/>
</dbReference>
<dbReference type="Pfam" id="PF17137">
    <property type="entry name" value="DUF5110"/>
    <property type="match status" value="1"/>
</dbReference>
<comment type="caution">
    <text evidence="10">The sequence shown here is derived from an EMBL/GenBank/DDBJ whole genome shotgun (WGS) entry which is preliminary data.</text>
</comment>
<dbReference type="PANTHER" id="PTHR22762">
    <property type="entry name" value="ALPHA-GLUCOSIDASE"/>
    <property type="match status" value="1"/>
</dbReference>
<protein>
    <submittedName>
        <fullName evidence="10">DUF4968 domain-containing protein</fullName>
    </submittedName>
</protein>
<dbReference type="Gene3D" id="2.60.40.1760">
    <property type="entry name" value="glycosyl hydrolase (family 31)"/>
    <property type="match status" value="1"/>
</dbReference>
<gene>
    <name evidence="10" type="ORF">LZ016_08405</name>
</gene>
<accession>A0ABS9VMD4</accession>
<feature type="domain" description="Glycosyl hydrolase family 31 C-terminal" evidence="9">
    <location>
        <begin position="595"/>
        <end position="690"/>
    </location>
</feature>
<dbReference type="Pfam" id="PF01055">
    <property type="entry name" value="Glyco_hydro_31_2nd"/>
    <property type="match status" value="1"/>
</dbReference>
<dbReference type="Pfam" id="PF21365">
    <property type="entry name" value="Glyco_hydro_31_3rd"/>
    <property type="match status" value="1"/>
</dbReference>
<keyword evidence="2 4" id="KW-0378">Hydrolase</keyword>
<evidence type="ECO:0000256" key="2">
    <source>
        <dbReference type="ARBA" id="ARBA00022801"/>
    </source>
</evidence>
<dbReference type="InterPro" id="IPR025887">
    <property type="entry name" value="Glyco_hydro_31_N_dom"/>
</dbReference>
<keyword evidence="5" id="KW-0732">Signal</keyword>
<dbReference type="InterPro" id="IPR013780">
    <property type="entry name" value="Glyco_hydro_b"/>
</dbReference>
<dbReference type="Proteomes" id="UP001203058">
    <property type="component" value="Unassembled WGS sequence"/>
</dbReference>
<dbReference type="PANTHER" id="PTHR22762:SF120">
    <property type="entry name" value="HETEROGLYCAN GLUCOSIDASE 1"/>
    <property type="match status" value="1"/>
</dbReference>
<dbReference type="InterPro" id="IPR048395">
    <property type="entry name" value="Glyco_hydro_31_C"/>
</dbReference>
<evidence type="ECO:0000259" key="6">
    <source>
        <dbReference type="Pfam" id="PF01055"/>
    </source>
</evidence>
<evidence type="ECO:0000256" key="1">
    <source>
        <dbReference type="ARBA" id="ARBA00007806"/>
    </source>
</evidence>
<dbReference type="RefSeq" id="WP_241446937.1">
    <property type="nucleotide sequence ID" value="NZ_JAKZHW010000001.1"/>
</dbReference>
<comment type="similarity">
    <text evidence="1 4">Belongs to the glycosyl hydrolase 31 family.</text>
</comment>
<dbReference type="PROSITE" id="PS00129">
    <property type="entry name" value="GLYCOSYL_HYDROL_F31_1"/>
    <property type="match status" value="1"/>
</dbReference>
<evidence type="ECO:0000256" key="3">
    <source>
        <dbReference type="ARBA" id="ARBA00023295"/>
    </source>
</evidence>
<evidence type="ECO:0000256" key="4">
    <source>
        <dbReference type="RuleBase" id="RU361185"/>
    </source>
</evidence>
<dbReference type="SUPFAM" id="SSF51011">
    <property type="entry name" value="Glycosyl hydrolase domain"/>
    <property type="match status" value="1"/>
</dbReference>
<feature type="chain" id="PRO_5047135202" evidence="5">
    <location>
        <begin position="22"/>
        <end position="811"/>
    </location>
</feature>
<evidence type="ECO:0000256" key="5">
    <source>
        <dbReference type="SAM" id="SignalP"/>
    </source>
</evidence>
<dbReference type="CDD" id="cd06604">
    <property type="entry name" value="GH31_glucosidase_II_MalA"/>
    <property type="match status" value="1"/>
</dbReference>
<dbReference type="CDD" id="cd14752">
    <property type="entry name" value="GH31_N"/>
    <property type="match status" value="1"/>
</dbReference>
<keyword evidence="11" id="KW-1185">Reference proteome</keyword>
<evidence type="ECO:0000259" key="9">
    <source>
        <dbReference type="Pfam" id="PF21365"/>
    </source>
</evidence>
<sequence length="811" mass="89692">MKKTILLLAAGLAALASPAQAQARAECDTVTEFLRTGVEVRNCPMSLRVTAVTDSILRVRVAPDGKFPEDASWVVPQALRSSSKAAVKPMDGGFETAALSVTVNPLTLQVTVKDRQGQVIVADTEEPVIVAGTRFAIRKLMPASEHYYGLGDKTGPFDRRGASYINWNTDAYGFDRGTDPIYKSIPFYIATGGPAGAYGLFLDNTWRSGFDFGHRVEGTLMVGADAGPIDYYIIAGPSVADVVRRYTDLTGKAPLPPRWAMGFQQSRYSYMSETEVREIAGRLRSDRIPADVIWLDIDFQDRNRPFTTNPQTFPDLKGLAKEVGQQGFKLVTITDLHIAHAPNQGYAPYDSGVASDQFLKNADGSTYVAPVWPGPSVFPDFTRKTSRDWWGSLYKTFVDDGIAGFWNDMNEPAIFETPTKTMPLDTVHRIEGDGFASRTATHAEIHNVYGMENGRATYEGLLKLRPNVRPFVMTRASFAGGQRFAVTWTGDNNSTWDHLKLAVQQMLNLGLSGFAWSGADIPGFTGGASPELATRWYEIAAFTPVYRSHAAKNTPRGEPWVDGPEHLAIRKRFIEERYRLLPYFYALAEQSSRTGDPVMRPVFYDYPALAKAPCDPAMAFTVGRDLLVAPSPKPESTHPYDVCMPGAAWFDYWSGLPVNAAQKEGPSFEVVTETPRLDRLPVFVRAGAIVPRQPLVQSTAETPNGPLDLHVYPGQDCQGTIYWDDGVSVRGPSLRQTVRCTLGKDGIMLHFDKREGTYKPWWKQIAVTVHGWSGPARVRGLSDVQTDAQARTVRFVLPDQKRPADYVLSRF</sequence>
<dbReference type="InterPro" id="IPR011013">
    <property type="entry name" value="Gal_mutarotase_sf_dom"/>
</dbReference>
<evidence type="ECO:0000313" key="11">
    <source>
        <dbReference type="Proteomes" id="UP001203058"/>
    </source>
</evidence>
<dbReference type="InterPro" id="IPR017853">
    <property type="entry name" value="GH"/>
</dbReference>
<name>A0ABS9VMD4_9SPHN</name>
<proteinExistence type="inferred from homology"/>
<evidence type="ECO:0000259" key="8">
    <source>
        <dbReference type="Pfam" id="PF17137"/>
    </source>
</evidence>
<organism evidence="10 11">
    <name type="scientific">Sphingomonas telluris</name>
    <dbReference type="NCBI Taxonomy" id="2907998"/>
    <lineage>
        <taxon>Bacteria</taxon>
        <taxon>Pseudomonadati</taxon>
        <taxon>Pseudomonadota</taxon>
        <taxon>Alphaproteobacteria</taxon>
        <taxon>Sphingomonadales</taxon>
        <taxon>Sphingomonadaceae</taxon>
        <taxon>Sphingomonas</taxon>
    </lineage>
</organism>
<dbReference type="Gene3D" id="3.20.20.80">
    <property type="entry name" value="Glycosidases"/>
    <property type="match status" value="2"/>
</dbReference>
<feature type="domain" description="DUF5110" evidence="8">
    <location>
        <begin position="706"/>
        <end position="771"/>
    </location>
</feature>
<dbReference type="SUPFAM" id="SSF51445">
    <property type="entry name" value="(Trans)glycosidases"/>
    <property type="match status" value="1"/>
</dbReference>
<dbReference type="SUPFAM" id="SSF74650">
    <property type="entry name" value="Galactose mutarotase-like"/>
    <property type="match status" value="1"/>
</dbReference>
<feature type="signal peptide" evidence="5">
    <location>
        <begin position="1"/>
        <end position="21"/>
    </location>
</feature>
<evidence type="ECO:0000259" key="7">
    <source>
        <dbReference type="Pfam" id="PF13802"/>
    </source>
</evidence>
<feature type="domain" description="Glycoside hydrolase family 31 TIM barrel" evidence="6">
    <location>
        <begin position="254"/>
        <end position="587"/>
    </location>
</feature>
<reference evidence="10 11" key="1">
    <citation type="submission" date="2022-03" db="EMBL/GenBank/DDBJ databases">
        <authorList>
            <person name="Jo J.-H."/>
            <person name="Im W.-T."/>
        </authorList>
    </citation>
    <scope>NUCLEOTIDE SEQUENCE [LARGE SCALE GENOMIC DNA]</scope>
    <source>
        <strain evidence="10 11">SM33</strain>
    </source>
</reference>
<keyword evidence="3 4" id="KW-0326">Glycosidase</keyword>
<evidence type="ECO:0000313" key="10">
    <source>
        <dbReference type="EMBL" id="MCH8616118.1"/>
    </source>
</evidence>